<dbReference type="InterPro" id="IPR036390">
    <property type="entry name" value="WH_DNA-bd_sf"/>
</dbReference>
<dbReference type="SMART" id="SM00344">
    <property type="entry name" value="HTH_ASNC"/>
    <property type="match status" value="1"/>
</dbReference>
<gene>
    <name evidence="5" type="ORF">SAMN02745126_02018</name>
</gene>
<name>A0A1T4MY75_9HYPH</name>
<dbReference type="EMBL" id="FUWJ01000002">
    <property type="protein sequence ID" value="SJZ71784.1"/>
    <property type="molecule type" value="Genomic_DNA"/>
</dbReference>
<proteinExistence type="predicted"/>
<dbReference type="InterPro" id="IPR019887">
    <property type="entry name" value="Tscrpt_reg_AsnC/Lrp_C"/>
</dbReference>
<dbReference type="GO" id="GO:0006355">
    <property type="term" value="P:regulation of DNA-templated transcription"/>
    <property type="evidence" value="ECO:0007669"/>
    <property type="project" value="UniProtKB-ARBA"/>
</dbReference>
<evidence type="ECO:0000313" key="5">
    <source>
        <dbReference type="EMBL" id="SJZ71784.1"/>
    </source>
</evidence>
<accession>A0A1T4MY75</accession>
<dbReference type="PANTHER" id="PTHR30154">
    <property type="entry name" value="LEUCINE-RESPONSIVE REGULATORY PROTEIN"/>
    <property type="match status" value="1"/>
</dbReference>
<dbReference type="RefSeq" id="WP_085933748.1">
    <property type="nucleotide sequence ID" value="NZ_FUWJ01000002.1"/>
</dbReference>
<feature type="domain" description="HTH asnC-type" evidence="4">
    <location>
        <begin position="3"/>
        <end position="64"/>
    </location>
</feature>
<dbReference type="GO" id="GO:0043565">
    <property type="term" value="F:sequence-specific DNA binding"/>
    <property type="evidence" value="ECO:0007669"/>
    <property type="project" value="InterPro"/>
</dbReference>
<dbReference type="Gene3D" id="3.30.70.920">
    <property type="match status" value="1"/>
</dbReference>
<dbReference type="CDD" id="cd00090">
    <property type="entry name" value="HTH_ARSR"/>
    <property type="match status" value="1"/>
</dbReference>
<keyword evidence="2 5" id="KW-0238">DNA-binding</keyword>
<dbReference type="PROSITE" id="PS50956">
    <property type="entry name" value="HTH_ASNC_2"/>
    <property type="match status" value="1"/>
</dbReference>
<dbReference type="PRINTS" id="PR00033">
    <property type="entry name" value="HTHASNC"/>
</dbReference>
<dbReference type="STRING" id="225324.SAMN02745126_02018"/>
<dbReference type="Gene3D" id="1.10.10.10">
    <property type="entry name" value="Winged helix-like DNA-binding domain superfamily/Winged helix DNA-binding domain"/>
    <property type="match status" value="1"/>
</dbReference>
<dbReference type="GO" id="GO:0043200">
    <property type="term" value="P:response to amino acid"/>
    <property type="evidence" value="ECO:0007669"/>
    <property type="project" value="TreeGrafter"/>
</dbReference>
<reference evidence="6" key="1">
    <citation type="submission" date="2017-02" db="EMBL/GenBank/DDBJ databases">
        <authorList>
            <person name="Varghese N."/>
            <person name="Submissions S."/>
        </authorList>
    </citation>
    <scope>NUCLEOTIDE SEQUENCE [LARGE SCALE GENOMIC DNA]</scope>
    <source>
        <strain evidence="6">ATCC 27094</strain>
    </source>
</reference>
<keyword evidence="3" id="KW-0804">Transcription</keyword>
<dbReference type="InterPro" id="IPR011991">
    <property type="entry name" value="ArsR-like_HTH"/>
</dbReference>
<evidence type="ECO:0000313" key="6">
    <source>
        <dbReference type="Proteomes" id="UP000190092"/>
    </source>
</evidence>
<dbReference type="GO" id="GO:0005829">
    <property type="term" value="C:cytosol"/>
    <property type="evidence" value="ECO:0007669"/>
    <property type="project" value="TreeGrafter"/>
</dbReference>
<dbReference type="Pfam" id="PF01037">
    <property type="entry name" value="AsnC_trans_reg"/>
    <property type="match status" value="1"/>
</dbReference>
<dbReference type="Pfam" id="PF13404">
    <property type="entry name" value="HTH_AsnC-type"/>
    <property type="match status" value="1"/>
</dbReference>
<dbReference type="InterPro" id="IPR011008">
    <property type="entry name" value="Dimeric_a/b-barrel"/>
</dbReference>
<evidence type="ECO:0000259" key="4">
    <source>
        <dbReference type="PROSITE" id="PS50956"/>
    </source>
</evidence>
<keyword evidence="1" id="KW-0805">Transcription regulation</keyword>
<dbReference type="InterPro" id="IPR019888">
    <property type="entry name" value="Tscrpt_reg_AsnC-like"/>
</dbReference>
<organism evidence="5 6">
    <name type="scientific">Enhydrobacter aerosaccus</name>
    <dbReference type="NCBI Taxonomy" id="225324"/>
    <lineage>
        <taxon>Bacteria</taxon>
        <taxon>Pseudomonadati</taxon>
        <taxon>Pseudomonadota</taxon>
        <taxon>Alphaproteobacteria</taxon>
        <taxon>Hyphomicrobiales</taxon>
        <taxon>Enhydrobacter</taxon>
    </lineage>
</organism>
<dbReference type="SUPFAM" id="SSF46785">
    <property type="entry name" value="Winged helix' DNA-binding domain"/>
    <property type="match status" value="1"/>
</dbReference>
<evidence type="ECO:0000256" key="1">
    <source>
        <dbReference type="ARBA" id="ARBA00023015"/>
    </source>
</evidence>
<dbReference type="InterPro" id="IPR000485">
    <property type="entry name" value="AsnC-type_HTH_dom"/>
</dbReference>
<keyword evidence="6" id="KW-1185">Reference proteome</keyword>
<evidence type="ECO:0000256" key="3">
    <source>
        <dbReference type="ARBA" id="ARBA00023163"/>
    </source>
</evidence>
<dbReference type="InterPro" id="IPR019885">
    <property type="entry name" value="Tscrpt_reg_HTH_AsnC-type_CS"/>
</dbReference>
<dbReference type="PANTHER" id="PTHR30154:SF46">
    <property type="entry name" value="TRANSCRIPTIONAL REGULATORY PROTEIN"/>
    <property type="match status" value="1"/>
</dbReference>
<sequence>MDLDRLDIRLLRYLMYDARMSLTELGGKVGLSATACARRLERLVKDGVIKRFRVELNAKQAGFGVRVIIRVTLERQSEDCLRSFERAVVRCSSVLSCYLMSGTSDYLVTVAARDIEDYERIHNTQLSRLPHVARLESSFALREIVDREIPTEILGATV</sequence>
<dbReference type="OrthoDB" id="9813313at2"/>
<dbReference type="PROSITE" id="PS00519">
    <property type="entry name" value="HTH_ASNC_1"/>
    <property type="match status" value="1"/>
</dbReference>
<protein>
    <submittedName>
        <fullName evidence="5">DNA-binding transcriptional regulator, Lrp family</fullName>
    </submittedName>
</protein>
<evidence type="ECO:0000256" key="2">
    <source>
        <dbReference type="ARBA" id="ARBA00023125"/>
    </source>
</evidence>
<dbReference type="Proteomes" id="UP000190092">
    <property type="component" value="Unassembled WGS sequence"/>
</dbReference>
<dbReference type="AlphaFoldDB" id="A0A1T4MY75"/>
<dbReference type="SUPFAM" id="SSF54909">
    <property type="entry name" value="Dimeric alpha+beta barrel"/>
    <property type="match status" value="1"/>
</dbReference>
<dbReference type="InterPro" id="IPR036388">
    <property type="entry name" value="WH-like_DNA-bd_sf"/>
</dbReference>